<accession>A0A0B1A9A3</accession>
<evidence type="ECO:0000313" key="2">
    <source>
        <dbReference type="EMBL" id="BAQ01234.1"/>
    </source>
</evidence>
<feature type="transmembrane region" description="Helical" evidence="1">
    <location>
        <begin position="107"/>
        <end position="130"/>
    </location>
</feature>
<feature type="transmembrane region" description="Helical" evidence="1">
    <location>
        <begin position="241"/>
        <end position="260"/>
    </location>
</feature>
<keyword evidence="1" id="KW-0812">Transmembrane</keyword>
<dbReference type="EMBL" id="AB812032">
    <property type="protein sequence ID" value="BAQ01234.1"/>
    <property type="molecule type" value="Genomic_DNA"/>
</dbReference>
<organism evidence="2">
    <name type="scientific">Escherichia coli</name>
    <dbReference type="NCBI Taxonomy" id="562"/>
    <lineage>
        <taxon>Bacteria</taxon>
        <taxon>Pseudomonadati</taxon>
        <taxon>Pseudomonadota</taxon>
        <taxon>Gammaproteobacteria</taxon>
        <taxon>Enterobacterales</taxon>
        <taxon>Enterobacteriaceae</taxon>
        <taxon>Escherichia</taxon>
    </lineage>
</organism>
<keyword evidence="1" id="KW-1133">Transmembrane helix</keyword>
<dbReference type="Proteomes" id="UP000540485">
    <property type="component" value="Unassembled WGS sequence"/>
</dbReference>
<feature type="transmembrane region" description="Helical" evidence="1">
    <location>
        <begin position="281"/>
        <end position="301"/>
    </location>
</feature>
<dbReference type="EMBL" id="JABUPJ010000010">
    <property type="protein sequence ID" value="NYQ39033.1"/>
    <property type="molecule type" value="Genomic_DNA"/>
</dbReference>
<reference evidence="2" key="1">
    <citation type="journal article" date="2014" name="DNA Res.">
        <title>A complete view of the genetic diversity of the Escherichia coli O-antigen biosynthesis gene cluster.</title>
        <authorList>
            <person name="Iguchi A."/>
            <person name="Iyoda S."/>
            <person name="Kikuchi T."/>
            <person name="Ogura Y."/>
            <person name="Katsura K."/>
            <person name="Ohnishi M."/>
            <person name="Hayashi T."/>
            <person name="Thomson N.R."/>
        </authorList>
    </citation>
    <scope>NUCLEOTIDE SEQUENCE</scope>
    <source>
        <strain evidence="2">E71</strain>
    </source>
</reference>
<feature type="transmembrane region" description="Helical" evidence="1">
    <location>
        <begin position="75"/>
        <end position="95"/>
    </location>
</feature>
<evidence type="ECO:0000313" key="5">
    <source>
        <dbReference type="Proteomes" id="UP000517067"/>
    </source>
</evidence>
<dbReference type="AlphaFoldDB" id="A0A0B1A9A3"/>
<sequence length="406" mass="45882">MSKFIILFARGYEVLIAFCLLKLMSDFLSPLEYAQLNLFVAITQGIALFFISPLQNWILVNNDNIACEIGLNSTILFEFIYSSAISVVACLLLIISGTHHELINAGILYLFILAVITPVLSQTVIPILNLQGKIIQFAGLSILGATLGIIIPVSFVSLYKDDFEAWLLGGVIAQLLVIIIGLFIGNHSQSLGLFLGLKKIPYRKIFVFSLPLCVAIGFQWYNAQGFRLSLQTVVDLKTLGAFIMGFGFGGKFLNAIEKVFSTVLLPQLYNRKKDSSIKKEWLIYIFKMSAIYSVATFVIILLSQKIYPIIISEKYAEGQKYIVAGVIFDMFRCMQNAVYQYNLIVSKNHIQLIMNMCITLFVFAFIYFINKYQLEFSYFVMMLPVVMGAITLISFIRNYMDEYENS</sequence>
<feature type="transmembrane region" description="Helical" evidence="1">
    <location>
        <begin position="36"/>
        <end position="54"/>
    </location>
</feature>
<name>A0A0B1A9A3_ECOLX</name>
<dbReference type="EMBL" id="JABUPU010000018">
    <property type="protein sequence ID" value="NYP86364.1"/>
    <property type="molecule type" value="Genomic_DNA"/>
</dbReference>
<feature type="transmembrane region" description="Helical" evidence="1">
    <location>
        <begin position="137"/>
        <end position="159"/>
    </location>
</feature>
<evidence type="ECO:0000256" key="1">
    <source>
        <dbReference type="SAM" id="Phobius"/>
    </source>
</evidence>
<evidence type="ECO:0000313" key="4">
    <source>
        <dbReference type="EMBL" id="NYQ39033.1"/>
    </source>
</evidence>
<feature type="transmembrane region" description="Helical" evidence="1">
    <location>
        <begin position="7"/>
        <end position="24"/>
    </location>
</feature>
<feature type="transmembrane region" description="Helical" evidence="1">
    <location>
        <begin position="205"/>
        <end position="221"/>
    </location>
</feature>
<feature type="transmembrane region" description="Helical" evidence="1">
    <location>
        <begin position="376"/>
        <end position="396"/>
    </location>
</feature>
<proteinExistence type="predicted"/>
<feature type="transmembrane region" description="Helical" evidence="1">
    <location>
        <begin position="165"/>
        <end position="184"/>
    </location>
</feature>
<evidence type="ECO:0000313" key="3">
    <source>
        <dbReference type="EMBL" id="NYP86364.1"/>
    </source>
</evidence>
<gene>
    <name evidence="2" type="primary">wzx</name>
    <name evidence="4" type="ORF">G4A38_10475</name>
    <name evidence="3" type="ORF">G4A47_14280</name>
</gene>
<dbReference type="Proteomes" id="UP000517067">
    <property type="component" value="Unassembled WGS sequence"/>
</dbReference>
<keyword evidence="1" id="KW-0472">Membrane</keyword>
<feature type="transmembrane region" description="Helical" evidence="1">
    <location>
        <begin position="352"/>
        <end position="370"/>
    </location>
</feature>
<reference evidence="3 5" key="2">
    <citation type="journal article" date="2020" name="J. Appl. Microbiol.">
        <title>Genetic characterization of Shigatoxigenic and enteropathogenic Escherichia coli O80:H2 from diarrheic and septicemic calves and relatedness to human Shigatoxigenic E. coli O80:H2.</title>
        <authorList>
            <person name="Habets A."/>
            <person name="Crombe F."/>
            <person name="Nakamura K."/>
            <person name="Guerin V."/>
            <person name="De Rauw K."/>
            <person name="Pierard D."/>
            <person name="Saulmont M."/>
            <person name="Hayashi T."/>
            <person name="Mainil J.G."/>
            <person name="Thiry D."/>
        </authorList>
    </citation>
    <scope>NUCLEOTIDE SEQUENCE [LARGE SCALE GENOMIC DNA]</scope>
    <source>
        <strain evidence="4">EH3306</strain>
        <strain evidence="3 5">EH3307</strain>
    </source>
</reference>
<protein>
    <submittedName>
        <fullName evidence="2 3">O-antigen flippase</fullName>
    </submittedName>
</protein>
<dbReference type="RefSeq" id="WP_032172824.1">
    <property type="nucleotide sequence ID" value="NZ_AP021893.1"/>
</dbReference>